<dbReference type="AlphaFoldDB" id="A0A6L2NXU7"/>
<proteinExistence type="predicted"/>
<evidence type="ECO:0000313" key="2">
    <source>
        <dbReference type="EMBL" id="GEU90159.1"/>
    </source>
</evidence>
<reference evidence="2" key="1">
    <citation type="journal article" date="2019" name="Sci. Rep.">
        <title>Draft genome of Tanacetum cinerariifolium, the natural source of mosquito coil.</title>
        <authorList>
            <person name="Yamashiro T."/>
            <person name="Shiraishi A."/>
            <person name="Satake H."/>
            <person name="Nakayama K."/>
        </authorList>
    </citation>
    <scope>NUCLEOTIDE SEQUENCE</scope>
</reference>
<evidence type="ECO:0000256" key="1">
    <source>
        <dbReference type="SAM" id="Phobius"/>
    </source>
</evidence>
<comment type="caution">
    <text evidence="2">The sequence shown here is derived from an EMBL/GenBank/DDBJ whole genome shotgun (WGS) entry which is preliminary data.</text>
</comment>
<protein>
    <submittedName>
        <fullName evidence="2">Reverse transcriptase zinc-binding domain-containing protein</fullName>
    </submittedName>
</protein>
<organism evidence="2">
    <name type="scientific">Tanacetum cinerariifolium</name>
    <name type="common">Dalmatian daisy</name>
    <name type="synonym">Chrysanthemum cinerariifolium</name>
    <dbReference type="NCBI Taxonomy" id="118510"/>
    <lineage>
        <taxon>Eukaryota</taxon>
        <taxon>Viridiplantae</taxon>
        <taxon>Streptophyta</taxon>
        <taxon>Embryophyta</taxon>
        <taxon>Tracheophyta</taxon>
        <taxon>Spermatophyta</taxon>
        <taxon>Magnoliopsida</taxon>
        <taxon>eudicotyledons</taxon>
        <taxon>Gunneridae</taxon>
        <taxon>Pentapetalae</taxon>
        <taxon>asterids</taxon>
        <taxon>campanulids</taxon>
        <taxon>Asterales</taxon>
        <taxon>Asteraceae</taxon>
        <taxon>Asteroideae</taxon>
        <taxon>Anthemideae</taxon>
        <taxon>Anthemidinae</taxon>
        <taxon>Tanacetum</taxon>
    </lineage>
</organism>
<keyword evidence="1" id="KW-0472">Membrane</keyword>
<feature type="transmembrane region" description="Helical" evidence="1">
    <location>
        <begin position="88"/>
        <end position="104"/>
    </location>
</feature>
<name>A0A6L2NXU7_TANCI</name>
<dbReference type="EMBL" id="BKCJ010010122">
    <property type="protein sequence ID" value="GEU90159.1"/>
    <property type="molecule type" value="Genomic_DNA"/>
</dbReference>
<sequence length="106" mass="12222">MARMCQFGMINGMLKVLYVQEWISLFLRLCSIECHVLQNDKCDKGCDYSNKIWKGLKGKIYADKLSDDWIGVINDLVQMNNNNAIRSILRRIVVAAAVYYVWAGEK</sequence>
<keyword evidence="2" id="KW-0808">Transferase</keyword>
<keyword evidence="1" id="KW-0812">Transmembrane</keyword>
<accession>A0A6L2NXU7</accession>
<gene>
    <name evidence="2" type="ORF">Tci_062137</name>
</gene>
<keyword evidence="1" id="KW-1133">Transmembrane helix</keyword>
<dbReference type="GO" id="GO:0003964">
    <property type="term" value="F:RNA-directed DNA polymerase activity"/>
    <property type="evidence" value="ECO:0007669"/>
    <property type="project" value="UniProtKB-KW"/>
</dbReference>
<keyword evidence="2" id="KW-0695">RNA-directed DNA polymerase</keyword>
<keyword evidence="2" id="KW-0548">Nucleotidyltransferase</keyword>